<dbReference type="EMBL" id="LSSM01003579">
    <property type="protein sequence ID" value="OMJ17463.1"/>
    <property type="molecule type" value="Genomic_DNA"/>
</dbReference>
<keyword evidence="2" id="KW-1185">Reference proteome</keyword>
<organism evidence="1 2">
    <name type="scientific">Smittium culicis</name>
    <dbReference type="NCBI Taxonomy" id="133412"/>
    <lineage>
        <taxon>Eukaryota</taxon>
        <taxon>Fungi</taxon>
        <taxon>Fungi incertae sedis</taxon>
        <taxon>Zoopagomycota</taxon>
        <taxon>Kickxellomycotina</taxon>
        <taxon>Harpellomycetes</taxon>
        <taxon>Harpellales</taxon>
        <taxon>Legeriomycetaceae</taxon>
        <taxon>Smittium</taxon>
    </lineage>
</organism>
<evidence type="ECO:0000313" key="2">
    <source>
        <dbReference type="Proteomes" id="UP000187429"/>
    </source>
</evidence>
<proteinExistence type="predicted"/>
<reference evidence="2" key="1">
    <citation type="submission" date="2017-01" db="EMBL/GenBank/DDBJ databases">
        <authorList>
            <person name="Wang Y."/>
            <person name="White M."/>
            <person name="Kvist S."/>
            <person name="Moncalvo J.-M."/>
        </authorList>
    </citation>
    <scope>NUCLEOTIDE SEQUENCE [LARGE SCALE GENOMIC DNA]</scope>
    <source>
        <strain evidence="2">ID-206-W2</strain>
    </source>
</reference>
<protein>
    <submittedName>
        <fullName evidence="1">Uncharacterized protein</fullName>
    </submittedName>
</protein>
<dbReference type="Proteomes" id="UP000187429">
    <property type="component" value="Unassembled WGS sequence"/>
</dbReference>
<accession>A0A1R1XS34</accession>
<dbReference type="AlphaFoldDB" id="A0A1R1XS34"/>
<evidence type="ECO:0000313" key="1">
    <source>
        <dbReference type="EMBL" id="OMJ17463.1"/>
    </source>
</evidence>
<comment type="caution">
    <text evidence="1">The sequence shown here is derived from an EMBL/GenBank/DDBJ whole genome shotgun (WGS) entry which is preliminary data.</text>
</comment>
<name>A0A1R1XS34_9FUNG</name>
<sequence>MFFQNSTYCRSDNVTFNPKNFLFYFLSWFEADRSTLCGSNYDYRIDNLSWDRDNSVQTFSLLGASA</sequence>
<gene>
    <name evidence="1" type="ORF">AYI69_g7423</name>
</gene>